<feature type="compositionally biased region" description="Pro residues" evidence="1">
    <location>
        <begin position="29"/>
        <end position="40"/>
    </location>
</feature>
<sequence length="1088" mass="115043">MGAVSKTDKPSEALLDLKDALRMLGQPSTDPPAPPPPRSPRSPLFTGRFKPTKSASPHRSSEDKSDTKSVTSVTAAPPFPYKPAPPVPRPPTRPSRAVADDSDDSFSDDDDDDRPRPKKGSSGMMELAAFLKDTEPPPGFDSTFDVPLASSKGSANDAGNLSSGLFGKPKKSKVFSNLRGFTTKLNFSRNQPKPLAGRSNLKATASATSIFNLKSPMGGNDSQVSLARSPLVSPALGARTGRSRQRKSSSRPSSVADYSPSTGEPTSAGPTPTTFSSTAATSVPATTPVGDRFTVKRHSRSLSHSGTSTETKSLVASNLSAVQEEGAAPAGFSKTTDSIPRAGQSARSLDTAAGVVPLGGTTLGRSRTWKLPNSARQDVLDTSDAVASPKSRTLGSMKTFERQKIFLRNFAKYDPSKNISRLPIAEFDEAELANEQHLFTPPPKGSGRDPSLDLPRMKPSKSYPAPYPQDGTSSAEVCTVSPDSQVLASLNHLAAQASSSVDIPARTSSSSYVMGNSSPANSTRKWTNQSNVSSSGLTGSLLEDALSRLPKLSRDGSRPDVAVRTSTPSFENLLQRMQSMTNGHPMAIESNEPLDLAEVIAQSRRRLQHYRTQWDQIRQHESELGPWLRGQDSSTLASESSYNASTSYIKSQLAASHRNLSSVSSMHPTPLKPRRSPNRPMAKRYQSHDSGHGSTTSQPSGDMLVPNPRSDSLPTPGSSPSTLVAETLDLAGAEPALTLASLTAAAPIPVSPETTTDRSARAKSPQSTSPPSSSNREWNGLPLSRQKKRPAKLRQSRSPIALGMLDKVGSGTPDDPIKRSPTDAKMLLSSTSVTVNEQGEPIANPQLGQPGATAANSAAMPPLPPMKRMNPRLADSELTLPFITESANSPTLANAILQVPVPKTPAVTSAPVDALGAVEGALGNLSLDRLLNGSYTYSSEMDAKDSESIAGSHDDAGVDIDDMRLDTLRDSFGNQPDLAGYDSDLGIDINFDTGLDVDAFGLNPSCTFGSAQPHVARALSTDAAHKDTSQASHITGTTTSAPMTRKPSLNWQTLAAMKRKMKRGGDKHDKKSADSLSSASSGAHTTPL</sequence>
<feature type="region of interest" description="Disordered" evidence="1">
    <location>
        <begin position="748"/>
        <end position="821"/>
    </location>
</feature>
<comment type="caution">
    <text evidence="2">The sequence shown here is derived from an EMBL/GenBank/DDBJ whole genome shotgun (WGS) entry which is preliminary data.</text>
</comment>
<feature type="compositionally biased region" description="Polar residues" evidence="1">
    <location>
        <begin position="302"/>
        <end position="321"/>
    </location>
</feature>
<gene>
    <name evidence="2" type="ORF">H4R34_001960</name>
</gene>
<dbReference type="EMBL" id="JANBQB010000114">
    <property type="protein sequence ID" value="KAJ1981724.1"/>
    <property type="molecule type" value="Genomic_DNA"/>
</dbReference>
<protein>
    <submittedName>
        <fullName evidence="2">Uncharacterized protein</fullName>
    </submittedName>
</protein>
<evidence type="ECO:0000256" key="1">
    <source>
        <dbReference type="SAM" id="MobiDB-lite"/>
    </source>
</evidence>
<dbReference type="AlphaFoldDB" id="A0A9W8B9Q6"/>
<feature type="compositionally biased region" description="Basic residues" evidence="1">
    <location>
        <begin position="785"/>
        <end position="795"/>
    </location>
</feature>
<feature type="compositionally biased region" description="Acidic residues" evidence="1">
    <location>
        <begin position="100"/>
        <end position="112"/>
    </location>
</feature>
<feature type="region of interest" description="Disordered" evidence="1">
    <location>
        <begin position="437"/>
        <end position="477"/>
    </location>
</feature>
<feature type="compositionally biased region" description="Low complexity" evidence="1">
    <location>
        <begin position="710"/>
        <end position="722"/>
    </location>
</feature>
<dbReference type="Proteomes" id="UP001151582">
    <property type="component" value="Unassembled WGS sequence"/>
</dbReference>
<feature type="compositionally biased region" description="Basic and acidic residues" evidence="1">
    <location>
        <begin position="1"/>
        <end position="21"/>
    </location>
</feature>
<feature type="region of interest" description="Disordered" evidence="1">
    <location>
        <begin position="512"/>
        <end position="537"/>
    </location>
</feature>
<feature type="compositionally biased region" description="Polar residues" evidence="1">
    <location>
        <begin position="151"/>
        <end position="163"/>
    </location>
</feature>
<evidence type="ECO:0000313" key="3">
    <source>
        <dbReference type="Proteomes" id="UP001151582"/>
    </source>
</evidence>
<feature type="compositionally biased region" description="Low complexity" evidence="1">
    <location>
        <begin position="1074"/>
        <end position="1088"/>
    </location>
</feature>
<organism evidence="2 3">
    <name type="scientific">Dimargaris verticillata</name>
    <dbReference type="NCBI Taxonomy" id="2761393"/>
    <lineage>
        <taxon>Eukaryota</taxon>
        <taxon>Fungi</taxon>
        <taxon>Fungi incertae sedis</taxon>
        <taxon>Zoopagomycota</taxon>
        <taxon>Kickxellomycotina</taxon>
        <taxon>Dimargaritomycetes</taxon>
        <taxon>Dimargaritales</taxon>
        <taxon>Dimargaritaceae</taxon>
        <taxon>Dimargaris</taxon>
    </lineage>
</organism>
<accession>A0A9W8B9Q6</accession>
<feature type="region of interest" description="Disordered" evidence="1">
    <location>
        <begin position="212"/>
        <end position="368"/>
    </location>
</feature>
<reference evidence="2" key="1">
    <citation type="submission" date="2022-07" db="EMBL/GenBank/DDBJ databases">
        <title>Phylogenomic reconstructions and comparative analyses of Kickxellomycotina fungi.</title>
        <authorList>
            <person name="Reynolds N.K."/>
            <person name="Stajich J.E."/>
            <person name="Barry K."/>
            <person name="Grigoriev I.V."/>
            <person name="Crous P."/>
            <person name="Smith M.E."/>
        </authorList>
    </citation>
    <scope>NUCLEOTIDE SEQUENCE</scope>
    <source>
        <strain evidence="2">RSA 567</strain>
    </source>
</reference>
<feature type="compositionally biased region" description="Low complexity" evidence="1">
    <location>
        <begin position="764"/>
        <end position="774"/>
    </location>
</feature>
<feature type="compositionally biased region" description="Polar residues" evidence="1">
    <location>
        <begin position="1029"/>
        <end position="1053"/>
    </location>
</feature>
<keyword evidence="3" id="KW-1185">Reference proteome</keyword>
<feature type="region of interest" description="Disordered" evidence="1">
    <location>
        <begin position="659"/>
        <end position="722"/>
    </location>
</feature>
<feature type="compositionally biased region" description="Pro residues" evidence="1">
    <location>
        <begin position="77"/>
        <end position="93"/>
    </location>
</feature>
<name>A0A9W8B9Q6_9FUNG</name>
<feature type="compositionally biased region" description="Low complexity" evidence="1">
    <location>
        <begin position="265"/>
        <end position="288"/>
    </location>
</feature>
<proteinExistence type="predicted"/>
<evidence type="ECO:0000313" key="2">
    <source>
        <dbReference type="EMBL" id="KAJ1981724.1"/>
    </source>
</evidence>
<feature type="compositionally biased region" description="Basic and acidic residues" evidence="1">
    <location>
        <begin position="1063"/>
        <end position="1073"/>
    </location>
</feature>
<feature type="region of interest" description="Disordered" evidence="1">
    <location>
        <begin position="1023"/>
        <end position="1088"/>
    </location>
</feature>
<dbReference type="OrthoDB" id="5576440at2759"/>
<feature type="region of interest" description="Disordered" evidence="1">
    <location>
        <begin position="1"/>
        <end position="169"/>
    </location>
</feature>